<dbReference type="Gene3D" id="3.30.200.160">
    <property type="entry name" value="TFIIIC, subcomplex tauA, subunit Sfc1, barrel domain"/>
    <property type="match status" value="1"/>
</dbReference>
<feature type="domain" description="Transcription factor IIIC subunit 5 HTH" evidence="6">
    <location>
        <begin position="165"/>
        <end position="318"/>
    </location>
</feature>
<sequence>MELEKAHNWTDFDKLTTVPYNKDRQFVGIEYPGIVKNVDKALATLGGIENIEQVYAKANKRVDLHFQPGNLFCKPAFAERTTSTCLLMKVKRRRRKGEKSWENCQFKVEVLGSIETMYTFNSMADFQYLPIVKGSNGNMEQIHDKIVFNTFMDRNEFLDRDVPVFLPPVIFSRFDYPDKAYLYRDGVNHKPGYVNPDKDRPANLIGTVRERRKIFTVFMNFNDKIPQKPQEEVITNLRLKYNEPEREKELAQLFEERPVWSRLALNHNYTGKLDKLKYLLPMFAFYYLNGPWRCMWVKFGYDPRAHPEAKAYQVVDYRARQNSPADIVGVALKRSPNIIAFPAMKRKNASVAKIDLITPRQQTADSPSTSDQHEEPAHVYVPERLPPCRQMFYQMCDIKMNEIQSLVNTRTSTICTEKDGWCPKGTVERVRDIMTQRAMDILNRKGISVSHILRSKAKHKRKLADDNETDDLADEDYDDMDDLNIDAGEYDLADEQQVENDVSEMETEMLDCV</sequence>
<keyword evidence="4" id="KW-0539">Nucleus</keyword>
<dbReference type="GO" id="GO:0000127">
    <property type="term" value="C:transcription factor TFIIIC complex"/>
    <property type="evidence" value="ECO:0007669"/>
    <property type="project" value="InterPro"/>
</dbReference>
<dbReference type="AlphaFoldDB" id="A0A8B8DHL3"/>
<feature type="compositionally biased region" description="Polar residues" evidence="5">
    <location>
        <begin position="359"/>
        <end position="370"/>
    </location>
</feature>
<name>A0A8B8DHL3_CRAVI</name>
<comment type="subcellular location">
    <subcellularLocation>
        <location evidence="1">Nucleus</location>
    </subcellularLocation>
</comment>
<dbReference type="InterPro" id="IPR041499">
    <property type="entry name" value="Tfc1/Sfc1_N"/>
</dbReference>
<evidence type="ECO:0000256" key="3">
    <source>
        <dbReference type="ARBA" id="ARBA00023163"/>
    </source>
</evidence>
<dbReference type="PANTHER" id="PTHR13230">
    <property type="entry name" value="GENERAL TRANSCRIPTION FACTOR IIIC, POLYPEPTIDE 5"/>
    <property type="match status" value="1"/>
</dbReference>
<evidence type="ECO:0000256" key="4">
    <source>
        <dbReference type="ARBA" id="ARBA00023242"/>
    </source>
</evidence>
<evidence type="ECO:0000256" key="5">
    <source>
        <dbReference type="SAM" id="MobiDB-lite"/>
    </source>
</evidence>
<dbReference type="InterPro" id="IPR042536">
    <property type="entry name" value="TFIIIC_tauA_Sfc1"/>
</dbReference>
<keyword evidence="8" id="KW-1185">Reference proteome</keyword>
<dbReference type="GO" id="GO:0001003">
    <property type="term" value="F:RNA polymerase III type 2 promoter sequence-specific DNA binding"/>
    <property type="evidence" value="ECO:0007669"/>
    <property type="project" value="TreeGrafter"/>
</dbReference>
<dbReference type="Pfam" id="PF09734">
    <property type="entry name" value="Tau95"/>
    <property type="match status" value="1"/>
</dbReference>
<evidence type="ECO:0000259" key="6">
    <source>
        <dbReference type="Pfam" id="PF09734"/>
    </source>
</evidence>
<dbReference type="PANTHER" id="PTHR13230:SF5">
    <property type="entry name" value="GENERAL TRANSCRIPTION FACTOR 3C POLYPEPTIDE 5"/>
    <property type="match status" value="1"/>
</dbReference>
<dbReference type="RefSeq" id="XP_022327184.1">
    <property type="nucleotide sequence ID" value="XM_022471476.1"/>
</dbReference>
<evidence type="ECO:0000256" key="1">
    <source>
        <dbReference type="ARBA" id="ARBA00004123"/>
    </source>
</evidence>
<dbReference type="GeneID" id="111126675"/>
<keyword evidence="3" id="KW-0804">Transcription</keyword>
<dbReference type="Proteomes" id="UP000694844">
    <property type="component" value="Chromosome 3"/>
</dbReference>
<dbReference type="InterPro" id="IPR019136">
    <property type="entry name" value="TF_IIIC_su-5_HTH"/>
</dbReference>
<gene>
    <name evidence="9 10" type="primary">LOC111126675</name>
</gene>
<dbReference type="GO" id="GO:0001002">
    <property type="term" value="F:RNA polymerase III type 1 promoter sequence-specific DNA binding"/>
    <property type="evidence" value="ECO:0007669"/>
    <property type="project" value="TreeGrafter"/>
</dbReference>
<evidence type="ECO:0000256" key="2">
    <source>
        <dbReference type="ARBA" id="ARBA00023125"/>
    </source>
</evidence>
<dbReference type="FunFam" id="3.30.200.160:FF:000002">
    <property type="entry name" value="Transcription factor IIIC, subunit 5"/>
    <property type="match status" value="1"/>
</dbReference>
<feature type="domain" description="Transcription factor IIIC subunit Tfc1/Sfc1 triple barrel" evidence="7">
    <location>
        <begin position="28"/>
        <end position="129"/>
    </location>
</feature>
<protein>
    <submittedName>
        <fullName evidence="9">General transcription factor 3C polypeptide 5-like isoform X1</fullName>
    </submittedName>
    <submittedName>
        <fullName evidence="10">General transcription factor 3C polypeptide 5-like isoform X2</fullName>
    </submittedName>
</protein>
<dbReference type="OrthoDB" id="5598268at2759"/>
<evidence type="ECO:0000313" key="10">
    <source>
        <dbReference type="RefSeq" id="XP_022327185.1"/>
    </source>
</evidence>
<dbReference type="GO" id="GO:0006384">
    <property type="term" value="P:transcription initiation at RNA polymerase III promoter"/>
    <property type="evidence" value="ECO:0007669"/>
    <property type="project" value="InterPro"/>
</dbReference>
<accession>A0A8B8DHL3</accession>
<dbReference type="RefSeq" id="XP_022327185.1">
    <property type="nucleotide sequence ID" value="XM_022471477.1"/>
</dbReference>
<dbReference type="InterPro" id="IPR040454">
    <property type="entry name" value="TF_IIIC_Tfc1/Sfc1"/>
</dbReference>
<organism evidence="8 10">
    <name type="scientific">Crassostrea virginica</name>
    <name type="common">Eastern oyster</name>
    <dbReference type="NCBI Taxonomy" id="6565"/>
    <lineage>
        <taxon>Eukaryota</taxon>
        <taxon>Metazoa</taxon>
        <taxon>Spiralia</taxon>
        <taxon>Lophotrochozoa</taxon>
        <taxon>Mollusca</taxon>
        <taxon>Bivalvia</taxon>
        <taxon>Autobranchia</taxon>
        <taxon>Pteriomorphia</taxon>
        <taxon>Ostreida</taxon>
        <taxon>Ostreoidea</taxon>
        <taxon>Ostreidae</taxon>
        <taxon>Crassostrea</taxon>
    </lineage>
</organism>
<dbReference type="GO" id="GO:0005634">
    <property type="term" value="C:nucleus"/>
    <property type="evidence" value="ECO:0007669"/>
    <property type="project" value="UniProtKB-SubCell"/>
</dbReference>
<evidence type="ECO:0000313" key="8">
    <source>
        <dbReference type="Proteomes" id="UP000694844"/>
    </source>
</evidence>
<evidence type="ECO:0000259" key="7">
    <source>
        <dbReference type="Pfam" id="PF17682"/>
    </source>
</evidence>
<reference evidence="9 10" key="1">
    <citation type="submission" date="2025-04" db="UniProtKB">
        <authorList>
            <consortium name="RefSeq"/>
        </authorList>
    </citation>
    <scope>IDENTIFICATION</scope>
    <source>
        <tissue evidence="9 10">Whole sample</tissue>
    </source>
</reference>
<feature type="region of interest" description="Disordered" evidence="5">
    <location>
        <begin position="358"/>
        <end position="377"/>
    </location>
</feature>
<proteinExistence type="predicted"/>
<dbReference type="Pfam" id="PF17682">
    <property type="entry name" value="Tau95_N"/>
    <property type="match status" value="1"/>
</dbReference>
<evidence type="ECO:0000313" key="9">
    <source>
        <dbReference type="RefSeq" id="XP_022327184.1"/>
    </source>
</evidence>
<keyword evidence="2" id="KW-0238">DNA-binding</keyword>
<dbReference type="KEGG" id="cvn:111126675"/>